<gene>
    <name evidence="2" type="ORF">E3O21_09875</name>
    <name evidence="1" type="ORF">SAMN05216368_10542</name>
</gene>
<dbReference type="EMBL" id="FNIB01000005">
    <property type="protein sequence ID" value="SDN36371.1"/>
    <property type="molecule type" value="Genomic_DNA"/>
</dbReference>
<dbReference type="Pfam" id="PF13384">
    <property type="entry name" value="HTH_23"/>
    <property type="match status" value="1"/>
</dbReference>
<dbReference type="InterPro" id="IPR049343">
    <property type="entry name" value="Transposase_29"/>
</dbReference>
<reference evidence="2 4" key="2">
    <citation type="submission" date="2019-03" db="EMBL/GenBank/DDBJ databases">
        <title>Genomics of glacier-inhabiting Cryobacterium strains.</title>
        <authorList>
            <person name="Liu Q."/>
            <person name="Xin Y.-H."/>
        </authorList>
    </citation>
    <scope>NUCLEOTIDE SEQUENCE [LARGE SCALE GENOMIC DNA]</scope>
    <source>
        <strain evidence="2 4">Hh8</strain>
    </source>
</reference>
<keyword evidence="1" id="KW-0238">DNA-binding</keyword>
<dbReference type="Pfam" id="PF21804">
    <property type="entry name" value="Transposase_29"/>
    <property type="match status" value="1"/>
</dbReference>
<keyword evidence="4" id="KW-1185">Reference proteome</keyword>
<dbReference type="AlphaFoldDB" id="A0A4R8V6Q1"/>
<evidence type="ECO:0000313" key="2">
    <source>
        <dbReference type="EMBL" id="TFB77191.1"/>
    </source>
</evidence>
<accession>A0A4R8V6Q1</accession>
<organism evidence="1 3">
    <name type="scientific">Cryobacterium flavum</name>
    <dbReference type="NCBI Taxonomy" id="1424659"/>
    <lineage>
        <taxon>Bacteria</taxon>
        <taxon>Bacillati</taxon>
        <taxon>Actinomycetota</taxon>
        <taxon>Actinomycetes</taxon>
        <taxon>Micrococcales</taxon>
        <taxon>Microbacteriaceae</taxon>
        <taxon>Cryobacterium</taxon>
    </lineage>
</organism>
<dbReference type="Proteomes" id="UP000199639">
    <property type="component" value="Unassembled WGS sequence"/>
</dbReference>
<proteinExistence type="predicted"/>
<sequence>MESMTTQLPLPFAPVSNAKHIGAAVDLVVDDDGGQVFLHGMLVYVWDAGDDAMRRFVAVKLWDMKTAKIAEIASAFGVHEDTVWKWHRTLNSEGFAALSSDKPGPRGGSKLTALVITHIQELKKKTGLSNRRIGTQVGVSEFSVRRALTLTPAAEGAWNPVVAPAPLEPAEPAVSAAAVQEELPVLPAPTDRTSKRMSASFGALTEVPPAFAPAARVPLAGMFFALPALETTLLLRCAPKVFTGLSNRVYGLNTLLLEGVLRTLVGEPRAEGATRLNPTAFGRILGMDRSPEVKTIRRQYQGLVDTGKVPELMSMIAFERFAADNNPDTGLLGIVYVDGHTRAYEGGKKIGRLHSTRLKMPVPATEETWVSAANGDPLFMVMAQPRASLVSELKALMPKLRAMIGDDRRMLVGFDRGGWSPALFAHLHKAGFDVLTWRKGATADVDEALFNPETYVDEAGTTHTWDRVSDTEVDVLLSAKTCETFTMRQVSQIVPLTTRTGTRQIHILTTLDTQKTISTAEVVFRMAARWRQENYFRFGRERFALDAHDSYASGDDDKARLVPNPAKAKVKLVQDNAHNYRDGVAGAVTAAMLAINTPAPGAAGIRITNQMHNDIHAPLLAAETTAAAAEDAYRQLPAKVPLGESRPGQQVLDQEMKRFTHIIRMAAFNTTVTLAREIRTNTRFRRADREAHNLVRQILKQPGDIDPTQPGILTITLDPMPTQRETIAVSELCTSLTETQTRYPRTDLILRYAIKERL</sequence>
<evidence type="ECO:0000313" key="3">
    <source>
        <dbReference type="Proteomes" id="UP000199639"/>
    </source>
</evidence>
<name>A0A4R8V6Q1_9MICO</name>
<reference evidence="1 3" key="1">
    <citation type="submission" date="2016-10" db="EMBL/GenBank/DDBJ databases">
        <authorList>
            <person name="Varghese N."/>
            <person name="Submissions S."/>
        </authorList>
    </citation>
    <scope>NUCLEOTIDE SEQUENCE [LARGE SCALE GENOMIC DNA]</scope>
    <source>
        <strain evidence="1 3">CGMCC 1.11215</strain>
    </source>
</reference>
<dbReference type="EMBL" id="SOFD01000025">
    <property type="protein sequence ID" value="TFB77191.1"/>
    <property type="molecule type" value="Genomic_DNA"/>
</dbReference>
<evidence type="ECO:0000313" key="4">
    <source>
        <dbReference type="Proteomes" id="UP000298252"/>
    </source>
</evidence>
<dbReference type="SUPFAM" id="SSF46689">
    <property type="entry name" value="Homeodomain-like"/>
    <property type="match status" value="1"/>
</dbReference>
<evidence type="ECO:0000313" key="1">
    <source>
        <dbReference type="EMBL" id="SDN36371.1"/>
    </source>
</evidence>
<dbReference type="InterPro" id="IPR009057">
    <property type="entry name" value="Homeodomain-like_sf"/>
</dbReference>
<keyword evidence="1" id="KW-0371">Homeobox</keyword>
<dbReference type="GO" id="GO:0003677">
    <property type="term" value="F:DNA binding"/>
    <property type="evidence" value="ECO:0007669"/>
    <property type="project" value="UniProtKB-KW"/>
</dbReference>
<dbReference type="Proteomes" id="UP000298252">
    <property type="component" value="Unassembled WGS sequence"/>
</dbReference>
<protein>
    <submittedName>
        <fullName evidence="2">Helix-turn-helix domain-containing protein</fullName>
    </submittedName>
    <submittedName>
        <fullName evidence="1">Homeodomain-like domain-containing protein</fullName>
    </submittedName>
</protein>